<keyword evidence="2" id="KW-1185">Reference proteome</keyword>
<dbReference type="EMBL" id="ML208311">
    <property type="protein sequence ID" value="TFK70580.1"/>
    <property type="molecule type" value="Genomic_DNA"/>
</dbReference>
<dbReference type="Proteomes" id="UP000308600">
    <property type="component" value="Unassembled WGS sequence"/>
</dbReference>
<reference evidence="1 2" key="1">
    <citation type="journal article" date="2019" name="Nat. Ecol. Evol.">
        <title>Megaphylogeny resolves global patterns of mushroom evolution.</title>
        <authorList>
            <person name="Varga T."/>
            <person name="Krizsan K."/>
            <person name="Foldi C."/>
            <person name="Dima B."/>
            <person name="Sanchez-Garcia M."/>
            <person name="Sanchez-Ramirez S."/>
            <person name="Szollosi G.J."/>
            <person name="Szarkandi J.G."/>
            <person name="Papp V."/>
            <person name="Albert L."/>
            <person name="Andreopoulos W."/>
            <person name="Angelini C."/>
            <person name="Antonin V."/>
            <person name="Barry K.W."/>
            <person name="Bougher N.L."/>
            <person name="Buchanan P."/>
            <person name="Buyck B."/>
            <person name="Bense V."/>
            <person name="Catcheside P."/>
            <person name="Chovatia M."/>
            <person name="Cooper J."/>
            <person name="Damon W."/>
            <person name="Desjardin D."/>
            <person name="Finy P."/>
            <person name="Geml J."/>
            <person name="Haridas S."/>
            <person name="Hughes K."/>
            <person name="Justo A."/>
            <person name="Karasinski D."/>
            <person name="Kautmanova I."/>
            <person name="Kiss B."/>
            <person name="Kocsube S."/>
            <person name="Kotiranta H."/>
            <person name="LaButti K.M."/>
            <person name="Lechner B.E."/>
            <person name="Liimatainen K."/>
            <person name="Lipzen A."/>
            <person name="Lukacs Z."/>
            <person name="Mihaltcheva S."/>
            <person name="Morgado L.N."/>
            <person name="Niskanen T."/>
            <person name="Noordeloos M.E."/>
            <person name="Ohm R.A."/>
            <person name="Ortiz-Santana B."/>
            <person name="Ovrebo C."/>
            <person name="Racz N."/>
            <person name="Riley R."/>
            <person name="Savchenko A."/>
            <person name="Shiryaev A."/>
            <person name="Soop K."/>
            <person name="Spirin V."/>
            <person name="Szebenyi C."/>
            <person name="Tomsovsky M."/>
            <person name="Tulloss R.E."/>
            <person name="Uehling J."/>
            <person name="Grigoriev I.V."/>
            <person name="Vagvolgyi C."/>
            <person name="Papp T."/>
            <person name="Martin F.M."/>
            <person name="Miettinen O."/>
            <person name="Hibbett D.S."/>
            <person name="Nagy L.G."/>
        </authorList>
    </citation>
    <scope>NUCLEOTIDE SEQUENCE [LARGE SCALE GENOMIC DNA]</scope>
    <source>
        <strain evidence="1 2">NL-1719</strain>
    </source>
</reference>
<sequence>MCPPPMLLIPYCAEQLTLGGSCSVRKYLFPGLVSFITHLTIQMGTFDFNENETITLPNVHTLVIDTEGFGRMDHLHSFCQHIDLPCLRNLEFSARVPNFLNACIALCERHSRKIKSLRIGPDPYYNPRGLSVSRKPTIEACSSLVDLSIDFFTEHASHPTLTRLDIIYPFPAEDETTFPLELPMKWDFPSVQQIRVISLDLSRLQGLQDNLPWTIDGDRVLLYDICVCRIKVGKNDALLVHPKVEHDLAQTELRWRSRHGDGDGGVIDENAPADGTAAGDNMATLEGEDRPEASRDSSDSSSDFTWSPGSSDDSESDSEEEAEIDYEELRGEFDWSLDRQEMLEIFHEISGREYGDIYLPSDHAHDRGEDELEDHTSDVEVRQSVYIR</sequence>
<evidence type="ECO:0000313" key="1">
    <source>
        <dbReference type="EMBL" id="TFK70580.1"/>
    </source>
</evidence>
<proteinExistence type="predicted"/>
<evidence type="ECO:0000313" key="2">
    <source>
        <dbReference type="Proteomes" id="UP000308600"/>
    </source>
</evidence>
<gene>
    <name evidence="1" type="ORF">BDN72DRAFT_534027</name>
</gene>
<protein>
    <submittedName>
        <fullName evidence="1">Uncharacterized protein</fullName>
    </submittedName>
</protein>
<organism evidence="1 2">
    <name type="scientific">Pluteus cervinus</name>
    <dbReference type="NCBI Taxonomy" id="181527"/>
    <lineage>
        <taxon>Eukaryota</taxon>
        <taxon>Fungi</taxon>
        <taxon>Dikarya</taxon>
        <taxon>Basidiomycota</taxon>
        <taxon>Agaricomycotina</taxon>
        <taxon>Agaricomycetes</taxon>
        <taxon>Agaricomycetidae</taxon>
        <taxon>Agaricales</taxon>
        <taxon>Pluteineae</taxon>
        <taxon>Pluteaceae</taxon>
        <taxon>Pluteus</taxon>
    </lineage>
</organism>
<accession>A0ACD3AYI3</accession>
<name>A0ACD3AYI3_9AGAR</name>